<keyword evidence="1" id="KW-0805">Transcription regulation</keyword>
<name>A0A1J5QMD4_9ZZZZ</name>
<dbReference type="Gene3D" id="1.10.357.10">
    <property type="entry name" value="Tetracycline Repressor, domain 2"/>
    <property type="match status" value="1"/>
</dbReference>
<dbReference type="Pfam" id="PF16925">
    <property type="entry name" value="TetR_C_13"/>
    <property type="match status" value="1"/>
</dbReference>
<keyword evidence="2" id="KW-0238">DNA-binding</keyword>
<dbReference type="PROSITE" id="PS50977">
    <property type="entry name" value="HTH_TETR_2"/>
    <property type="match status" value="1"/>
</dbReference>
<dbReference type="Gene3D" id="1.10.10.60">
    <property type="entry name" value="Homeodomain-like"/>
    <property type="match status" value="1"/>
</dbReference>
<keyword evidence="3" id="KW-0804">Transcription</keyword>
<evidence type="ECO:0000256" key="2">
    <source>
        <dbReference type="ARBA" id="ARBA00023125"/>
    </source>
</evidence>
<dbReference type="InterPro" id="IPR001647">
    <property type="entry name" value="HTH_TetR"/>
</dbReference>
<dbReference type="EMBL" id="MLJW01000596">
    <property type="protein sequence ID" value="OIQ84721.1"/>
    <property type="molecule type" value="Genomic_DNA"/>
</dbReference>
<feature type="compositionally biased region" description="Pro residues" evidence="4">
    <location>
        <begin position="206"/>
        <end position="215"/>
    </location>
</feature>
<proteinExistence type="predicted"/>
<comment type="caution">
    <text evidence="6">The sequence shown here is derived from an EMBL/GenBank/DDBJ whole genome shotgun (WGS) entry which is preliminary data.</text>
</comment>
<protein>
    <submittedName>
        <fullName evidence="6">HTH-type transcriptional repressor ComR</fullName>
    </submittedName>
</protein>
<dbReference type="InterPro" id="IPR011075">
    <property type="entry name" value="TetR_C"/>
</dbReference>
<evidence type="ECO:0000256" key="1">
    <source>
        <dbReference type="ARBA" id="ARBA00023015"/>
    </source>
</evidence>
<dbReference type="SUPFAM" id="SSF46689">
    <property type="entry name" value="Homeodomain-like"/>
    <property type="match status" value="1"/>
</dbReference>
<dbReference type="Pfam" id="PF00440">
    <property type="entry name" value="TetR_N"/>
    <property type="match status" value="1"/>
</dbReference>
<evidence type="ECO:0000313" key="6">
    <source>
        <dbReference type="EMBL" id="OIQ84721.1"/>
    </source>
</evidence>
<dbReference type="PANTHER" id="PTHR47506">
    <property type="entry name" value="TRANSCRIPTIONAL REGULATORY PROTEIN"/>
    <property type="match status" value="1"/>
</dbReference>
<evidence type="ECO:0000259" key="5">
    <source>
        <dbReference type="PROSITE" id="PS50977"/>
    </source>
</evidence>
<sequence>MPTSPLPKGERTRRTIVDHAIATAYRVGLGRLTIGELAAGTGLSKSGLYAHFGSKEMLQLAVLDEAAARFTAAVVRPALQAPRGEARLRALFDRWVTCGMSRDPGVCLFVKAATELDEQPGAVRDRLAALHGSLIATIGTVVRNDDGEFRDHADAGQLAADVYGVMLSFYLAHRLLQDPAAERRARTAFEVLLAGLSRDSSRLEPSVPPPVPPPTESDQTTGSRS</sequence>
<feature type="compositionally biased region" description="Polar residues" evidence="4">
    <location>
        <begin position="216"/>
        <end position="225"/>
    </location>
</feature>
<dbReference type="SUPFAM" id="SSF48498">
    <property type="entry name" value="Tetracyclin repressor-like, C-terminal domain"/>
    <property type="match status" value="1"/>
</dbReference>
<feature type="region of interest" description="Disordered" evidence="4">
    <location>
        <begin position="200"/>
        <end position="225"/>
    </location>
</feature>
<reference evidence="6" key="1">
    <citation type="submission" date="2016-10" db="EMBL/GenBank/DDBJ databases">
        <title>Sequence of Gallionella enrichment culture.</title>
        <authorList>
            <person name="Poehlein A."/>
            <person name="Muehling M."/>
            <person name="Daniel R."/>
        </authorList>
    </citation>
    <scope>NUCLEOTIDE SEQUENCE</scope>
</reference>
<dbReference type="AlphaFoldDB" id="A0A1J5QMD4"/>
<dbReference type="InterPro" id="IPR036271">
    <property type="entry name" value="Tet_transcr_reg_TetR-rel_C_sf"/>
</dbReference>
<dbReference type="GO" id="GO:0003677">
    <property type="term" value="F:DNA binding"/>
    <property type="evidence" value="ECO:0007669"/>
    <property type="project" value="UniProtKB-KW"/>
</dbReference>
<dbReference type="PANTHER" id="PTHR47506:SF6">
    <property type="entry name" value="HTH-TYPE TRANSCRIPTIONAL REPRESSOR NEMR"/>
    <property type="match status" value="1"/>
</dbReference>
<feature type="domain" description="HTH tetR-type" evidence="5">
    <location>
        <begin position="10"/>
        <end position="70"/>
    </location>
</feature>
<dbReference type="InterPro" id="IPR009057">
    <property type="entry name" value="Homeodomain-like_sf"/>
</dbReference>
<accession>A0A1J5QMD4</accession>
<organism evidence="6">
    <name type="scientific">mine drainage metagenome</name>
    <dbReference type="NCBI Taxonomy" id="410659"/>
    <lineage>
        <taxon>unclassified sequences</taxon>
        <taxon>metagenomes</taxon>
        <taxon>ecological metagenomes</taxon>
    </lineage>
</organism>
<gene>
    <name evidence="6" type="primary">comR_7</name>
    <name evidence="6" type="ORF">GALL_334540</name>
</gene>
<evidence type="ECO:0000256" key="3">
    <source>
        <dbReference type="ARBA" id="ARBA00023163"/>
    </source>
</evidence>
<evidence type="ECO:0000256" key="4">
    <source>
        <dbReference type="SAM" id="MobiDB-lite"/>
    </source>
</evidence>